<evidence type="ECO:0000256" key="2">
    <source>
        <dbReference type="ARBA" id="ARBA00009046"/>
    </source>
</evidence>
<dbReference type="GO" id="GO:0046872">
    <property type="term" value="F:metal ion binding"/>
    <property type="evidence" value="ECO:0007669"/>
    <property type="project" value="UniProtKB-KW"/>
</dbReference>
<keyword evidence="7" id="KW-0067">ATP-binding</keyword>
<dbReference type="InterPro" id="IPR050547">
    <property type="entry name" value="DEAD_box_RNA_helicases"/>
</dbReference>
<dbReference type="CDD" id="cd17930">
    <property type="entry name" value="DEXHc_cas3"/>
    <property type="match status" value="1"/>
</dbReference>
<dbReference type="Pfam" id="PF18019">
    <property type="entry name" value="Cas3_HD"/>
    <property type="match status" value="1"/>
</dbReference>
<evidence type="ECO:0000256" key="1">
    <source>
        <dbReference type="ARBA" id="ARBA00006847"/>
    </source>
</evidence>
<dbReference type="NCBIfam" id="TIGR01596">
    <property type="entry name" value="cas3_HD"/>
    <property type="match status" value="1"/>
</dbReference>
<name>A0A1G6YDM1_9ACTN</name>
<protein>
    <submittedName>
        <fullName evidence="10">CRISPR-associated endonuclease/helicase Cas3</fullName>
    </submittedName>
</protein>
<keyword evidence="5" id="KW-0378">Hydrolase</keyword>
<evidence type="ECO:0000256" key="5">
    <source>
        <dbReference type="ARBA" id="ARBA00022801"/>
    </source>
</evidence>
<keyword evidence="8" id="KW-0051">Antiviral defense</keyword>
<evidence type="ECO:0000256" key="7">
    <source>
        <dbReference type="ARBA" id="ARBA00022840"/>
    </source>
</evidence>
<sequence length="938" mass="100413">MEHLLSRLSLSLWGKAKGLDEPYSLVRHLLDTAALLEVLWDYYLDGNQRRVIARGLDADLGHARATVVFWGALHDIGKLAVGFQSCDRAALALLDPVLVADVGAAADSRIDHARAGMLAVTTLLSGMGFEDDAPDSPLSRVAEIIGGHHGRFRPVDDQWFGNPAFNSCLGGPSWDEQRQLHVSALHSLLGAPKAPKACSTPAAVLITGLVILADWLVSQEDYLRERQSSLSPDLHEHLARARSAALPLLDEAGLRPVRLASPDFAQAHGLATPNPLQRSIVEDLPSQVTAGEAGILVVAAATGDGKTEAGLEGWRTLSAASGSAGLGYFLPTMATSDQLHQRISGYVERCLHESDRSAGAVALTHSMAWLGPAYADDAAVLTGEDPGTATAKRMAPRRWLRGLKRALLAQFAVGTVDQALLGVLPVAHNALRMLGLSGKTVIIDEAHAYDPYMQVLLGRLLHWLGAYGCPVVLLSATLPRSVSDALIKEYLTGAGLAGPAVRERSFTVPYPGWLYVSATGEASQINENRHREQVEARHSALVVESRPVRHTSPGGAEGGDTRAAVLLDALDPVWGADGGCAVVACNTVPDAQATYRLLCAEAQRRGLASGAVELLHARFPGVERQARAARIGAALGRSGPRPHRRIVVATQVLEVALDLDADLIVSDLAPLAQLLQRAGRCWRHQQWWTAHGFPNGRGRPAWSSGPRLVVLDPLGSGGVPRHWGGDDGVYPAFLLEATARLLTGLGETPIRIPQEVPAMVEAVHGVDDRFDWAQPDASASYSAFMGNVLAERAFGKNIVIPRCESVYELADLHRLPVDEEQAATRLGADSIRVLCLFEHSDGTVSLDADRSHSLSDVVLHGSPTVAATRTIMGHTIPVRSDWLGTLGDTERPPSAWNDHTLLGDLAVLRHQVIDGAARPVRLARGDFHLDPDLGLVRD</sequence>
<dbReference type="InterPro" id="IPR027417">
    <property type="entry name" value="P-loop_NTPase"/>
</dbReference>
<dbReference type="Proteomes" id="UP000198949">
    <property type="component" value="Unassembled WGS sequence"/>
</dbReference>
<proteinExistence type="inferred from homology"/>
<dbReference type="InterPro" id="IPR006483">
    <property type="entry name" value="CRISPR-assoc_Cas3_HD"/>
</dbReference>
<dbReference type="InterPro" id="IPR041372">
    <property type="entry name" value="Cas3_C"/>
</dbReference>
<keyword evidence="10" id="KW-0255">Endonuclease</keyword>
<accession>A0A1G6YDM1</accession>
<gene>
    <name evidence="10" type="ORF">SAMN05216270_108249</name>
</gene>
<dbReference type="Gene3D" id="3.40.50.300">
    <property type="entry name" value="P-loop containing nucleotide triphosphate hydrolases"/>
    <property type="match status" value="2"/>
</dbReference>
<reference evidence="11" key="1">
    <citation type="submission" date="2016-10" db="EMBL/GenBank/DDBJ databases">
        <authorList>
            <person name="Varghese N."/>
            <person name="Submissions S."/>
        </authorList>
    </citation>
    <scope>NUCLEOTIDE SEQUENCE [LARGE SCALE GENOMIC DNA]</scope>
    <source>
        <strain evidence="11">CGMCC 4.3516</strain>
    </source>
</reference>
<keyword evidence="3" id="KW-0479">Metal-binding</keyword>
<evidence type="ECO:0000256" key="8">
    <source>
        <dbReference type="ARBA" id="ARBA00023118"/>
    </source>
</evidence>
<dbReference type="InterPro" id="IPR054712">
    <property type="entry name" value="Cas3-like_dom"/>
</dbReference>
<dbReference type="Gene3D" id="1.10.3210.30">
    <property type="match status" value="1"/>
</dbReference>
<comment type="similarity">
    <text evidence="1">In the N-terminal section; belongs to the CRISPR-associated nuclease Cas3-HD family.</text>
</comment>
<dbReference type="GO" id="GO:0051607">
    <property type="term" value="P:defense response to virus"/>
    <property type="evidence" value="ECO:0007669"/>
    <property type="project" value="UniProtKB-KW"/>
</dbReference>
<dbReference type="RefSeq" id="WP_091036861.1">
    <property type="nucleotide sequence ID" value="NZ_FNAD01000008.1"/>
</dbReference>
<feature type="domain" description="HD Cas3-type" evidence="9">
    <location>
        <begin position="18"/>
        <end position="216"/>
    </location>
</feature>
<dbReference type="GO" id="GO:0003724">
    <property type="term" value="F:RNA helicase activity"/>
    <property type="evidence" value="ECO:0007669"/>
    <property type="project" value="TreeGrafter"/>
</dbReference>
<dbReference type="InterPro" id="IPR038257">
    <property type="entry name" value="CRISPR-assoc_Cas3_HD_sf"/>
</dbReference>
<dbReference type="STRING" id="58114.SAMN05216270_108249"/>
<evidence type="ECO:0000256" key="6">
    <source>
        <dbReference type="ARBA" id="ARBA00022806"/>
    </source>
</evidence>
<dbReference type="GO" id="GO:0005524">
    <property type="term" value="F:ATP binding"/>
    <property type="evidence" value="ECO:0007669"/>
    <property type="project" value="UniProtKB-KW"/>
</dbReference>
<comment type="similarity">
    <text evidence="2">In the central section; belongs to the CRISPR-associated helicase Cas3 family.</text>
</comment>
<dbReference type="GO" id="GO:0003723">
    <property type="term" value="F:RNA binding"/>
    <property type="evidence" value="ECO:0007669"/>
    <property type="project" value="TreeGrafter"/>
</dbReference>
<keyword evidence="4" id="KW-0547">Nucleotide-binding</keyword>
<organism evidence="10 11">
    <name type="scientific">Glycomyces harbinensis</name>
    <dbReference type="NCBI Taxonomy" id="58114"/>
    <lineage>
        <taxon>Bacteria</taxon>
        <taxon>Bacillati</taxon>
        <taxon>Actinomycetota</taxon>
        <taxon>Actinomycetes</taxon>
        <taxon>Glycomycetales</taxon>
        <taxon>Glycomycetaceae</taxon>
        <taxon>Glycomyces</taxon>
    </lineage>
</organism>
<dbReference type="PANTHER" id="PTHR47963">
    <property type="entry name" value="DEAD-BOX ATP-DEPENDENT RNA HELICASE 47, MITOCHONDRIAL"/>
    <property type="match status" value="1"/>
</dbReference>
<keyword evidence="10" id="KW-0540">Nuclease</keyword>
<dbReference type="Pfam" id="PF18395">
    <property type="entry name" value="Cas3_C"/>
    <property type="match status" value="1"/>
</dbReference>
<dbReference type="PANTHER" id="PTHR47963:SF9">
    <property type="entry name" value="CRISPR-ASSOCIATED ENDONUCLEASE_HELICASE CAS3"/>
    <property type="match status" value="1"/>
</dbReference>
<dbReference type="EMBL" id="FNAD01000008">
    <property type="protein sequence ID" value="SDD87817.1"/>
    <property type="molecule type" value="Genomic_DNA"/>
</dbReference>
<dbReference type="PROSITE" id="PS51643">
    <property type="entry name" value="HD_CAS3"/>
    <property type="match status" value="1"/>
</dbReference>
<keyword evidence="11" id="KW-1185">Reference proteome</keyword>
<evidence type="ECO:0000256" key="4">
    <source>
        <dbReference type="ARBA" id="ARBA00022741"/>
    </source>
</evidence>
<evidence type="ECO:0000256" key="3">
    <source>
        <dbReference type="ARBA" id="ARBA00022723"/>
    </source>
</evidence>
<dbReference type="GO" id="GO:0004519">
    <property type="term" value="F:endonuclease activity"/>
    <property type="evidence" value="ECO:0007669"/>
    <property type="project" value="UniProtKB-KW"/>
</dbReference>
<keyword evidence="6 10" id="KW-0347">Helicase</keyword>
<dbReference type="CDD" id="cd09641">
    <property type="entry name" value="Cas3''_I"/>
    <property type="match status" value="1"/>
</dbReference>
<dbReference type="GO" id="GO:0016787">
    <property type="term" value="F:hydrolase activity"/>
    <property type="evidence" value="ECO:0007669"/>
    <property type="project" value="UniProtKB-KW"/>
</dbReference>
<dbReference type="OrthoDB" id="9810236at2"/>
<evidence type="ECO:0000313" key="10">
    <source>
        <dbReference type="EMBL" id="SDD87817.1"/>
    </source>
</evidence>
<dbReference type="InterPro" id="IPR001650">
    <property type="entry name" value="Helicase_C-like"/>
</dbReference>
<evidence type="ECO:0000259" key="9">
    <source>
        <dbReference type="PROSITE" id="PS51643"/>
    </source>
</evidence>
<dbReference type="SUPFAM" id="SSF52540">
    <property type="entry name" value="P-loop containing nucleoside triphosphate hydrolases"/>
    <property type="match status" value="1"/>
</dbReference>
<dbReference type="AlphaFoldDB" id="A0A1G6YDM1"/>
<dbReference type="SMART" id="SM00490">
    <property type="entry name" value="HELICc"/>
    <property type="match status" value="1"/>
</dbReference>
<evidence type="ECO:0000313" key="11">
    <source>
        <dbReference type="Proteomes" id="UP000198949"/>
    </source>
</evidence>
<dbReference type="Pfam" id="PF22590">
    <property type="entry name" value="Cas3-like_C_2"/>
    <property type="match status" value="1"/>
</dbReference>